<sequence length="272" mass="29979">MSTAPGTIRTGIGGWVFPAWRGGTFYPAGLPQREELAYASGQLGCIEINSTFYRAQKPAIYAQWREQTPKGFRFSAKAPRTITQTHDLTTVGERAERFIEGISALEDRLGPLIWQFGESHPAAAAEFDAFLGMLPRRLAGHRLQHALEVRNPAAWTPELLAAARAHGAALVFSGSDDYPSFADPTADFIYARLMGSRATLRAGYPARALEQWCLRAMRWARGEDNSDLPHLAAEVPAQSPREVYVLFIGAAKQRNPGAAMALREQLQQLGER</sequence>
<dbReference type="PANTHER" id="PTHR30348:SF4">
    <property type="entry name" value="DUF72 DOMAIN-CONTAINING PROTEIN"/>
    <property type="match status" value="1"/>
</dbReference>
<evidence type="ECO:0000313" key="1">
    <source>
        <dbReference type="EMBL" id="OWQ49899.1"/>
    </source>
</evidence>
<dbReference type="OrthoDB" id="9780310at2"/>
<dbReference type="Gene3D" id="3.20.20.410">
    <property type="entry name" value="Protein of unknown function UPF0759"/>
    <property type="match status" value="1"/>
</dbReference>
<dbReference type="EMBL" id="NIVS01000055">
    <property type="protein sequence ID" value="OWQ49899.1"/>
    <property type="molecule type" value="Genomic_DNA"/>
</dbReference>
<dbReference type="SUPFAM" id="SSF117396">
    <property type="entry name" value="TM1631-like"/>
    <property type="match status" value="1"/>
</dbReference>
<dbReference type="Pfam" id="PF01904">
    <property type="entry name" value="DUF72"/>
    <property type="match status" value="1"/>
</dbReference>
<protein>
    <recommendedName>
        <fullName evidence="3">DUF72 domain-containing protein</fullName>
    </recommendedName>
</protein>
<dbReference type="Proteomes" id="UP000198157">
    <property type="component" value="Unassembled WGS sequence"/>
</dbReference>
<dbReference type="InterPro" id="IPR036520">
    <property type="entry name" value="UPF0759_sf"/>
</dbReference>
<reference evidence="1 2" key="1">
    <citation type="submission" date="2017-06" db="EMBL/GenBank/DDBJ databases">
        <authorList>
            <person name="Kim H.J."/>
            <person name="Triplett B.A."/>
        </authorList>
    </citation>
    <scope>NUCLEOTIDE SEQUENCE [LARGE SCALE GENOMIC DNA]</scope>
    <source>
        <strain evidence="1 2">13146</strain>
    </source>
</reference>
<comment type="caution">
    <text evidence="1">The sequence shown here is derived from an EMBL/GenBank/DDBJ whole genome shotgun (WGS) entry which is preliminary data.</text>
</comment>
<dbReference type="AlphaFoldDB" id="A0A246HHV8"/>
<organism evidence="1 2">
    <name type="scientific">Stenotrophomonas maltophilia</name>
    <name type="common">Pseudomonas maltophilia</name>
    <name type="synonym">Xanthomonas maltophilia</name>
    <dbReference type="NCBI Taxonomy" id="40324"/>
    <lineage>
        <taxon>Bacteria</taxon>
        <taxon>Pseudomonadati</taxon>
        <taxon>Pseudomonadota</taxon>
        <taxon>Gammaproteobacteria</taxon>
        <taxon>Lysobacterales</taxon>
        <taxon>Lysobacteraceae</taxon>
        <taxon>Stenotrophomonas</taxon>
        <taxon>Stenotrophomonas maltophilia group</taxon>
    </lineage>
</organism>
<proteinExistence type="predicted"/>
<dbReference type="PANTHER" id="PTHR30348">
    <property type="entry name" value="UNCHARACTERIZED PROTEIN YECE"/>
    <property type="match status" value="1"/>
</dbReference>
<evidence type="ECO:0008006" key="3">
    <source>
        <dbReference type="Google" id="ProtNLM"/>
    </source>
</evidence>
<accession>A0A246HHV8</accession>
<name>A0A246HHV8_STEMA</name>
<evidence type="ECO:0000313" key="2">
    <source>
        <dbReference type="Proteomes" id="UP000198157"/>
    </source>
</evidence>
<dbReference type="InterPro" id="IPR002763">
    <property type="entry name" value="DUF72"/>
</dbReference>
<gene>
    <name evidence="1" type="ORF">CEE60_18085</name>
</gene>